<evidence type="ECO:0000313" key="3">
    <source>
        <dbReference type="Proteomes" id="UP000182888"/>
    </source>
</evidence>
<reference evidence="3" key="1">
    <citation type="submission" date="2014-08" db="EMBL/GenBank/DDBJ databases">
        <authorList>
            <person name="Edwards T."/>
        </authorList>
    </citation>
    <scope>NUCLEOTIDE SEQUENCE [LARGE SCALE GENOMIC DNA]</scope>
</reference>
<dbReference type="Proteomes" id="UP000182888">
    <property type="component" value="Unassembled WGS sequence"/>
</dbReference>
<keyword evidence="1" id="KW-1133">Transmembrane helix</keyword>
<evidence type="ECO:0000313" key="2">
    <source>
        <dbReference type="EMBL" id="CDX49169.1"/>
    </source>
</evidence>
<name>A0A0K2VMP9_MESPL</name>
<evidence type="ECO:0000256" key="1">
    <source>
        <dbReference type="SAM" id="Phobius"/>
    </source>
</evidence>
<protein>
    <submittedName>
        <fullName evidence="2">Uncharacterized protein</fullName>
    </submittedName>
</protein>
<feature type="transmembrane region" description="Helical" evidence="1">
    <location>
        <begin position="63"/>
        <end position="84"/>
    </location>
</feature>
<proteinExistence type="predicted"/>
<organism evidence="2 3">
    <name type="scientific">Mesorhizobium plurifarium</name>
    <dbReference type="NCBI Taxonomy" id="69974"/>
    <lineage>
        <taxon>Bacteria</taxon>
        <taxon>Pseudomonadati</taxon>
        <taxon>Pseudomonadota</taxon>
        <taxon>Alphaproteobacteria</taxon>
        <taxon>Hyphomicrobiales</taxon>
        <taxon>Phyllobacteriaceae</taxon>
        <taxon>Mesorhizobium</taxon>
    </lineage>
</organism>
<dbReference type="EMBL" id="CCND01000001">
    <property type="protein sequence ID" value="CDX49169.1"/>
    <property type="molecule type" value="Genomic_DNA"/>
</dbReference>
<keyword evidence="1" id="KW-0472">Membrane</keyword>
<gene>
    <name evidence="2" type="ORF">MPL1032_10228</name>
</gene>
<dbReference type="AlphaFoldDB" id="A0A0K2VMP9"/>
<accession>A0A0K2VMP9</accession>
<sequence>MTVIQHRSTAEKLIAEAAKSPEHEAWISRQLMAQRRPSEILADLQRATDPAKLVAAIGGDGPAGLITACLIAFATPFLALGWLLP</sequence>
<keyword evidence="1" id="KW-0812">Transmembrane</keyword>